<feature type="region of interest" description="Disordered" evidence="1">
    <location>
        <begin position="14"/>
        <end position="39"/>
    </location>
</feature>
<evidence type="ECO:0000313" key="2">
    <source>
        <dbReference type="EMBL" id="TRM65874.1"/>
    </source>
</evidence>
<gene>
    <name evidence="2" type="ORF">BD626DRAFT_486093</name>
</gene>
<feature type="compositionally biased region" description="Low complexity" evidence="1">
    <location>
        <begin position="133"/>
        <end position="147"/>
    </location>
</feature>
<name>A0A550CM92_9AGAR</name>
<sequence>MSLDGRLLYGCPTASSCTSTSSSTTTTTATSTTPSAATASQATINPFPLEMCQSLECNTLDRIASIERAFCSNYSCCNLVLADLHELLEHFEEQHVTVAKAGSKPPKRGKGSPCLRPMPLQPLRMSTPPLTPPCASSSSSSSSTPSCSEPPSPTSSLFPVFPTVISPNDFDPFALSFDSYAPRDLADDIPAPVAHEATRPIVKPLLPALTIDEPRPVAPAPAPAKPVVDVRPSEKTATALHPIRREHAAQARVQAEPYTVPRKPATSSKDSRRSGGRRRTSRVRAFKCPVCYMHLPPCALAERFTATRLLQGTPST</sequence>
<feature type="region of interest" description="Disordered" evidence="1">
    <location>
        <begin position="98"/>
        <end position="152"/>
    </location>
</feature>
<dbReference type="Proteomes" id="UP000320762">
    <property type="component" value="Unassembled WGS sequence"/>
</dbReference>
<comment type="caution">
    <text evidence="2">The sequence shown here is derived from an EMBL/GenBank/DDBJ whole genome shotgun (WGS) entry which is preliminary data.</text>
</comment>
<dbReference type="OrthoDB" id="10405510at2759"/>
<dbReference type="PROSITE" id="PS51257">
    <property type="entry name" value="PROKAR_LIPOPROTEIN"/>
    <property type="match status" value="1"/>
</dbReference>
<reference evidence="2 3" key="1">
    <citation type="journal article" date="2019" name="New Phytol.">
        <title>Comparative genomics reveals unique wood-decay strategies and fruiting body development in the Schizophyllaceae.</title>
        <authorList>
            <person name="Almasi E."/>
            <person name="Sahu N."/>
            <person name="Krizsan K."/>
            <person name="Balint B."/>
            <person name="Kovacs G.M."/>
            <person name="Kiss B."/>
            <person name="Cseklye J."/>
            <person name="Drula E."/>
            <person name="Henrissat B."/>
            <person name="Nagy I."/>
            <person name="Chovatia M."/>
            <person name="Adam C."/>
            <person name="LaButti K."/>
            <person name="Lipzen A."/>
            <person name="Riley R."/>
            <person name="Grigoriev I.V."/>
            <person name="Nagy L.G."/>
        </authorList>
    </citation>
    <scope>NUCLEOTIDE SEQUENCE [LARGE SCALE GENOMIC DNA]</scope>
    <source>
        <strain evidence="2 3">NL-1724</strain>
    </source>
</reference>
<dbReference type="EMBL" id="VDMD01000004">
    <property type="protein sequence ID" value="TRM65874.1"/>
    <property type="molecule type" value="Genomic_DNA"/>
</dbReference>
<evidence type="ECO:0000313" key="3">
    <source>
        <dbReference type="Proteomes" id="UP000320762"/>
    </source>
</evidence>
<feature type="region of interest" description="Disordered" evidence="1">
    <location>
        <begin position="246"/>
        <end position="281"/>
    </location>
</feature>
<dbReference type="AlphaFoldDB" id="A0A550CM92"/>
<evidence type="ECO:0000256" key="1">
    <source>
        <dbReference type="SAM" id="MobiDB-lite"/>
    </source>
</evidence>
<keyword evidence="3" id="KW-1185">Reference proteome</keyword>
<proteinExistence type="predicted"/>
<organism evidence="2 3">
    <name type="scientific">Schizophyllum amplum</name>
    <dbReference type="NCBI Taxonomy" id="97359"/>
    <lineage>
        <taxon>Eukaryota</taxon>
        <taxon>Fungi</taxon>
        <taxon>Dikarya</taxon>
        <taxon>Basidiomycota</taxon>
        <taxon>Agaricomycotina</taxon>
        <taxon>Agaricomycetes</taxon>
        <taxon>Agaricomycetidae</taxon>
        <taxon>Agaricales</taxon>
        <taxon>Schizophyllaceae</taxon>
        <taxon>Schizophyllum</taxon>
    </lineage>
</organism>
<protein>
    <submittedName>
        <fullName evidence="2">Uncharacterized protein</fullName>
    </submittedName>
</protein>
<dbReference type="STRING" id="97359.A0A550CM92"/>
<accession>A0A550CM92</accession>